<comment type="caution">
    <text evidence="9">The sequence shown here is derived from an EMBL/GenBank/DDBJ whole genome shotgun (WGS) entry which is preliminary data.</text>
</comment>
<evidence type="ECO:0000256" key="6">
    <source>
        <dbReference type="ARBA" id="ARBA00023204"/>
    </source>
</evidence>
<evidence type="ECO:0000313" key="9">
    <source>
        <dbReference type="EMBL" id="OGZ01297.1"/>
    </source>
</evidence>
<proteinExistence type="predicted"/>
<dbReference type="PROSITE" id="PS50880">
    <property type="entry name" value="TOPRIM"/>
    <property type="match status" value="1"/>
</dbReference>
<protein>
    <recommendedName>
        <fullName evidence="8">Toprim domain-containing protein</fullName>
    </recommendedName>
</protein>
<keyword evidence="5" id="KW-0233">DNA recombination</keyword>
<evidence type="ECO:0000256" key="7">
    <source>
        <dbReference type="SAM" id="MobiDB-lite"/>
    </source>
</evidence>
<dbReference type="AlphaFoldDB" id="A0A1G2CJ69"/>
<keyword evidence="1" id="KW-0479">Metal-binding</keyword>
<evidence type="ECO:0000256" key="4">
    <source>
        <dbReference type="ARBA" id="ARBA00022833"/>
    </source>
</evidence>
<evidence type="ECO:0000256" key="3">
    <source>
        <dbReference type="ARBA" id="ARBA00022771"/>
    </source>
</evidence>
<dbReference type="InterPro" id="IPR023627">
    <property type="entry name" value="Rcmb_RecR"/>
</dbReference>
<dbReference type="Pfam" id="PF13662">
    <property type="entry name" value="Toprim_4"/>
    <property type="match status" value="1"/>
</dbReference>
<feature type="compositionally biased region" description="Low complexity" evidence="7">
    <location>
        <begin position="72"/>
        <end position="90"/>
    </location>
</feature>
<dbReference type="InterPro" id="IPR000093">
    <property type="entry name" value="DNA_Rcmb_RecR"/>
</dbReference>
<keyword evidence="2" id="KW-0227">DNA damage</keyword>
<reference evidence="9 10" key="1">
    <citation type="journal article" date="2016" name="Nat. Commun.">
        <title>Thousands of microbial genomes shed light on interconnected biogeochemical processes in an aquifer system.</title>
        <authorList>
            <person name="Anantharaman K."/>
            <person name="Brown C.T."/>
            <person name="Hug L.A."/>
            <person name="Sharon I."/>
            <person name="Castelle C.J."/>
            <person name="Probst A.J."/>
            <person name="Thomas B.C."/>
            <person name="Singh A."/>
            <person name="Wilkins M.J."/>
            <person name="Karaoz U."/>
            <person name="Brodie E.L."/>
            <person name="Williams K.H."/>
            <person name="Hubbard S.S."/>
            <person name="Banfield J.F."/>
        </authorList>
    </citation>
    <scope>NUCLEOTIDE SEQUENCE [LARGE SCALE GENOMIC DNA]</scope>
</reference>
<dbReference type="EMBL" id="MHLB01000043">
    <property type="protein sequence ID" value="OGZ01297.1"/>
    <property type="molecule type" value="Genomic_DNA"/>
</dbReference>
<evidence type="ECO:0000256" key="1">
    <source>
        <dbReference type="ARBA" id="ARBA00022723"/>
    </source>
</evidence>
<evidence type="ECO:0000259" key="8">
    <source>
        <dbReference type="PROSITE" id="PS50880"/>
    </source>
</evidence>
<dbReference type="GO" id="GO:0006310">
    <property type="term" value="P:DNA recombination"/>
    <property type="evidence" value="ECO:0007669"/>
    <property type="project" value="UniProtKB-KW"/>
</dbReference>
<name>A0A1G2CJ69_9BACT</name>
<dbReference type="PANTHER" id="PTHR30446:SF0">
    <property type="entry name" value="RECOMBINATION PROTEIN RECR"/>
    <property type="match status" value="1"/>
</dbReference>
<feature type="region of interest" description="Disordered" evidence="7">
    <location>
        <begin position="69"/>
        <end position="93"/>
    </location>
</feature>
<organism evidence="9 10">
    <name type="scientific">Candidatus Liptonbacteria bacterium RIFCSPLOWO2_01_FULL_53_13</name>
    <dbReference type="NCBI Taxonomy" id="1798651"/>
    <lineage>
        <taxon>Bacteria</taxon>
        <taxon>Candidatus Liptoniibacteriota</taxon>
    </lineage>
</organism>
<dbReference type="Pfam" id="PF21175">
    <property type="entry name" value="RecR_C"/>
    <property type="match status" value="1"/>
</dbReference>
<keyword evidence="4" id="KW-0862">Zinc</keyword>
<dbReference type="SUPFAM" id="SSF111304">
    <property type="entry name" value="Recombination protein RecR"/>
    <property type="match status" value="1"/>
</dbReference>
<dbReference type="GO" id="GO:0006281">
    <property type="term" value="P:DNA repair"/>
    <property type="evidence" value="ECO:0007669"/>
    <property type="project" value="UniProtKB-KW"/>
</dbReference>
<evidence type="ECO:0000313" key="10">
    <source>
        <dbReference type="Proteomes" id="UP000178348"/>
    </source>
</evidence>
<sequence length="150" mass="16123">MLCPVCADPKRDQKIIMIVEKETDLITVERTGKFSGRYLIIGPIGKIGILEEWQKLRLAALKATIERDLGPSTGSGQAGQAPQSSAAGQAEEIILGFNPTSHGDWHAETLAKELAPLAKKMTRLGRGLPTGGEIEFADDDTLGAALERRS</sequence>
<evidence type="ECO:0000256" key="5">
    <source>
        <dbReference type="ARBA" id="ARBA00023172"/>
    </source>
</evidence>
<keyword evidence="6" id="KW-0234">DNA repair</keyword>
<dbReference type="InterPro" id="IPR006171">
    <property type="entry name" value="TOPRIM_dom"/>
</dbReference>
<feature type="region of interest" description="Disordered" evidence="7">
    <location>
        <begin position="128"/>
        <end position="150"/>
    </location>
</feature>
<dbReference type="GO" id="GO:0008270">
    <property type="term" value="F:zinc ion binding"/>
    <property type="evidence" value="ECO:0007669"/>
    <property type="project" value="UniProtKB-KW"/>
</dbReference>
<gene>
    <name evidence="9" type="ORF">A2946_02930</name>
</gene>
<keyword evidence="3" id="KW-0863">Zinc-finger</keyword>
<dbReference type="Proteomes" id="UP000178348">
    <property type="component" value="Unassembled WGS sequence"/>
</dbReference>
<accession>A0A1G2CJ69</accession>
<feature type="domain" description="Toprim" evidence="8">
    <location>
        <begin position="14"/>
        <end position="129"/>
    </location>
</feature>
<dbReference type="PANTHER" id="PTHR30446">
    <property type="entry name" value="RECOMBINATION PROTEIN RECR"/>
    <property type="match status" value="1"/>
</dbReference>
<dbReference type="Gene3D" id="3.40.1360.10">
    <property type="match status" value="1"/>
</dbReference>
<evidence type="ECO:0000256" key="2">
    <source>
        <dbReference type="ARBA" id="ARBA00022763"/>
    </source>
</evidence>
<dbReference type="GO" id="GO:0003677">
    <property type="term" value="F:DNA binding"/>
    <property type="evidence" value="ECO:0007669"/>
    <property type="project" value="InterPro"/>
</dbReference>